<keyword evidence="6" id="KW-1185">Reference proteome</keyword>
<dbReference type="PATRIC" id="fig|1423751.3.peg.1682"/>
<keyword evidence="1" id="KW-0812">Transmembrane</keyword>
<feature type="transmembrane region" description="Helical" evidence="1">
    <location>
        <begin position="359"/>
        <end position="383"/>
    </location>
</feature>
<evidence type="ECO:0000313" key="3">
    <source>
        <dbReference type="EMBL" id="CCI86797.1"/>
    </source>
</evidence>
<protein>
    <submittedName>
        <fullName evidence="3">Membrane protein</fullName>
    </submittedName>
</protein>
<dbReference type="STRING" id="1423751.FC38_GL001629"/>
<evidence type="ECO:0000259" key="2">
    <source>
        <dbReference type="Pfam" id="PF20990"/>
    </source>
</evidence>
<reference evidence="3 5" key="1">
    <citation type="submission" date="2012-06" db="EMBL/GenBank/DDBJ databases">
        <title>Draft genome sequence of Lactobacillus gigeriorum CRBIP 24.85T, isolated from chicken crop.</title>
        <authorList>
            <person name="Cousin S."/>
            <person name="Ma L."/>
            <person name="Creno S."/>
            <person name="Clermont D."/>
            <person name="Loux V."/>
            <person name="Bizet C."/>
            <person name="Bouchier C."/>
        </authorList>
    </citation>
    <scope>NUCLEOTIDE SEQUENCE [LARGE SCALE GENOMIC DNA]</scope>
    <source>
        <strain evidence="5">CRBIP 24.85T</strain>
        <strain evidence="3">Type strain: CRBIP 24.85</strain>
    </source>
</reference>
<dbReference type="RefSeq" id="WP_008472844.1">
    <property type="nucleotide sequence ID" value="NZ_AYZO01000006.1"/>
</dbReference>
<dbReference type="Proteomes" id="UP000009326">
    <property type="component" value="Unassembled WGS sequence"/>
</dbReference>
<keyword evidence="1" id="KW-1133">Transmembrane helix</keyword>
<evidence type="ECO:0000313" key="6">
    <source>
        <dbReference type="Proteomes" id="UP000051521"/>
    </source>
</evidence>
<dbReference type="EMBL" id="CAKC01000038">
    <property type="protein sequence ID" value="CCI86797.1"/>
    <property type="molecule type" value="Genomic_DNA"/>
</dbReference>
<reference evidence="4 6" key="2">
    <citation type="journal article" date="2015" name="Genome Announc.">
        <title>Expanding the biotechnology potential of lactobacilli through comparative genomics of 213 strains and associated genera.</title>
        <authorList>
            <person name="Sun Z."/>
            <person name="Harris H.M."/>
            <person name="McCann A."/>
            <person name="Guo C."/>
            <person name="Argimon S."/>
            <person name="Zhang W."/>
            <person name="Yang X."/>
            <person name="Jeffery I.B."/>
            <person name="Cooney J.C."/>
            <person name="Kagawa T.F."/>
            <person name="Liu W."/>
            <person name="Song Y."/>
            <person name="Salvetti E."/>
            <person name="Wrobel A."/>
            <person name="Rasinkangas P."/>
            <person name="Parkhill J."/>
            <person name="Rea M.C."/>
            <person name="O'Sullivan O."/>
            <person name="Ritari J."/>
            <person name="Douillard F.P."/>
            <person name="Paul Ross R."/>
            <person name="Yang R."/>
            <person name="Briner A.E."/>
            <person name="Felis G.E."/>
            <person name="de Vos W.M."/>
            <person name="Barrangou R."/>
            <person name="Klaenhammer T.R."/>
            <person name="Caufield P.W."/>
            <person name="Cui Y."/>
            <person name="Zhang H."/>
            <person name="O'Toole P.W."/>
        </authorList>
    </citation>
    <scope>NUCLEOTIDE SEQUENCE [LARGE SCALE GENOMIC DNA]</scope>
    <source>
        <strain evidence="4 6">DSM 23908</strain>
    </source>
</reference>
<sequence length="391" mass="44648">MGTWPLTGNIKVNHKLGQVILTQNDLAGDVGIELHAIFPNSLTVQNKNTRSEKRRKQIISQEIKLANEANRKRRARKITGIAYTAVSKLIAAITAIFSIIKYWKSKKNQVTLISRKASVHNFEIPPVDAVTAKILDNGQKPNAQSFSAYLIQLAGKGNIKIDKTNKRNNFEIQLLKPEILETDPILNRLFNKVGDGTKFTTKQLRKAKLADEFIVWQERKYKKVSTEGLFDKAKLERYTSTSMGLLTTNFIILFLLIISFIFSFQASFVLVIIGLINLYFSSKYKKITNYYTEHGIETTNQVRGFIKMLDDIGKFQTKDIGELIFWEDVMPYAVAFGLAKKVIAQLKIDFDNETLAPMFLYYPILQYILILLPLIIVSIQRFITVLERTVL</sequence>
<dbReference type="AlphaFoldDB" id="I7J2B4"/>
<dbReference type="OrthoDB" id="2138002at2"/>
<proteinExistence type="predicted"/>
<dbReference type="EMBL" id="AYZO01000006">
    <property type="protein sequence ID" value="KRN14041.1"/>
    <property type="molecule type" value="Genomic_DNA"/>
</dbReference>
<evidence type="ECO:0000256" key="1">
    <source>
        <dbReference type="SAM" id="Phobius"/>
    </source>
</evidence>
<name>I7J2B4_9LACO</name>
<gene>
    <name evidence="3" type="ORF">BN52_06905</name>
    <name evidence="4" type="ORF">FC38_GL001629</name>
</gene>
<keyword evidence="1" id="KW-0472">Membrane</keyword>
<evidence type="ECO:0000313" key="5">
    <source>
        <dbReference type="Proteomes" id="UP000009326"/>
    </source>
</evidence>
<comment type="caution">
    <text evidence="3">The sequence shown here is derived from an EMBL/GenBank/DDBJ whole genome shotgun (WGS) entry which is preliminary data.</text>
</comment>
<feature type="domain" description="Predicted membrane protein YciQ-like C-terminal" evidence="2">
    <location>
        <begin position="120"/>
        <end position="346"/>
    </location>
</feature>
<dbReference type="Pfam" id="PF20990">
    <property type="entry name" value="DUF2207_C"/>
    <property type="match status" value="1"/>
</dbReference>
<feature type="transmembrane region" description="Helical" evidence="1">
    <location>
        <begin position="250"/>
        <end position="280"/>
    </location>
</feature>
<accession>I7J2B4</accession>
<feature type="transmembrane region" description="Helical" evidence="1">
    <location>
        <begin position="81"/>
        <end position="103"/>
    </location>
</feature>
<dbReference type="Proteomes" id="UP000051521">
    <property type="component" value="Unassembled WGS sequence"/>
</dbReference>
<organism evidence="3 5">
    <name type="scientific">Lactobacillus gigeriorum DSM 23908 = CRBIP 24.85</name>
    <dbReference type="NCBI Taxonomy" id="1423751"/>
    <lineage>
        <taxon>Bacteria</taxon>
        <taxon>Bacillati</taxon>
        <taxon>Bacillota</taxon>
        <taxon>Bacilli</taxon>
        <taxon>Lactobacillales</taxon>
        <taxon>Lactobacillaceae</taxon>
        <taxon>Lactobacillus</taxon>
    </lineage>
</organism>
<evidence type="ECO:0000313" key="4">
    <source>
        <dbReference type="EMBL" id="KRN14041.1"/>
    </source>
</evidence>
<dbReference type="InterPro" id="IPR048389">
    <property type="entry name" value="YciQ-like_C"/>
</dbReference>